<name>E6PP49_9ZZZZ</name>
<dbReference type="EMBL" id="CABM01000030">
    <property type="protein sequence ID" value="CBH96701.1"/>
    <property type="molecule type" value="Genomic_DNA"/>
</dbReference>
<keyword evidence="1" id="KW-1133">Transmembrane helix</keyword>
<keyword evidence="1" id="KW-0812">Transmembrane</keyword>
<feature type="transmembrane region" description="Helical" evidence="1">
    <location>
        <begin position="6"/>
        <end position="23"/>
    </location>
</feature>
<sequence length="87" mass="9200">MTSETIILGVVGLTAMALLAGCGKTPQQTTRAPGATRHDVDWSLQHRTAIQTTLDACTKRYGKGAALLQTDHDCREAAGAYGVMVLL</sequence>
<evidence type="ECO:0000313" key="2">
    <source>
        <dbReference type="EMBL" id="CBH96701.1"/>
    </source>
</evidence>
<proteinExistence type="predicted"/>
<reference evidence="2" key="1">
    <citation type="submission" date="2009-10" db="EMBL/GenBank/DDBJ databases">
        <title>Diversity of trophic interactions inside an arsenic-rich microbial ecosystem.</title>
        <authorList>
            <person name="Bertin P.N."/>
            <person name="Heinrich-Salmeron A."/>
            <person name="Pelletier E."/>
            <person name="Goulhen-Chollet F."/>
            <person name="Arsene-Ploetze F."/>
            <person name="Gallien S."/>
            <person name="Calteau A."/>
            <person name="Vallenet D."/>
            <person name="Casiot C."/>
            <person name="Chane-Woon-Ming B."/>
            <person name="Giloteaux L."/>
            <person name="Barakat M."/>
            <person name="Bonnefoy V."/>
            <person name="Bruneel O."/>
            <person name="Chandler M."/>
            <person name="Cleiss J."/>
            <person name="Duran R."/>
            <person name="Elbaz-Poulichet F."/>
            <person name="Fonknechten N."/>
            <person name="Lauga B."/>
            <person name="Mornico D."/>
            <person name="Ortet P."/>
            <person name="Schaeffer C."/>
            <person name="Siguier P."/>
            <person name="Alexander Thil Smith A."/>
            <person name="Van Dorsselaer A."/>
            <person name="Weissenbach J."/>
            <person name="Medigue C."/>
            <person name="Le Paslier D."/>
        </authorList>
    </citation>
    <scope>NUCLEOTIDE SEQUENCE</scope>
</reference>
<accession>E6PP49</accession>
<gene>
    <name evidence="2" type="ORF">CARN2_2416</name>
</gene>
<comment type="caution">
    <text evidence="2">The sequence shown here is derived from an EMBL/GenBank/DDBJ whole genome shotgun (WGS) entry which is preliminary data.</text>
</comment>
<organism evidence="2">
    <name type="scientific">mine drainage metagenome</name>
    <dbReference type="NCBI Taxonomy" id="410659"/>
    <lineage>
        <taxon>unclassified sequences</taxon>
        <taxon>metagenomes</taxon>
        <taxon>ecological metagenomes</taxon>
    </lineage>
</organism>
<protein>
    <submittedName>
        <fullName evidence="2">Uncharacterized protein</fullName>
    </submittedName>
</protein>
<evidence type="ECO:0000256" key="1">
    <source>
        <dbReference type="SAM" id="Phobius"/>
    </source>
</evidence>
<keyword evidence="1" id="KW-0472">Membrane</keyword>
<dbReference type="AlphaFoldDB" id="E6PP49"/>